<evidence type="ECO:0000256" key="19">
    <source>
        <dbReference type="PROSITE-ProRule" id="PRU00723"/>
    </source>
</evidence>
<dbReference type="InterPro" id="IPR000571">
    <property type="entry name" value="Znf_CCCH"/>
</dbReference>
<dbReference type="FunFam" id="4.10.1000.10:FF:000029">
    <property type="entry name" value="tRNA-dihydrouridine(47) synthase [NAD(P)(+)]"/>
    <property type="match status" value="1"/>
</dbReference>
<feature type="compositionally biased region" description="Basic and acidic residues" evidence="20">
    <location>
        <begin position="37"/>
        <end position="62"/>
    </location>
</feature>
<evidence type="ECO:0000256" key="15">
    <source>
        <dbReference type="ARBA" id="ARBA00048266"/>
    </source>
</evidence>
<dbReference type="SMART" id="SM00356">
    <property type="entry name" value="ZnF_C3H1"/>
    <property type="match status" value="2"/>
</dbReference>
<feature type="region of interest" description="Disordered" evidence="20">
    <location>
        <begin position="1"/>
        <end position="81"/>
    </location>
</feature>
<evidence type="ECO:0000256" key="13">
    <source>
        <dbReference type="ARBA" id="ARBA00023002"/>
    </source>
</evidence>
<dbReference type="SUPFAM" id="SSF51395">
    <property type="entry name" value="FMN-linked oxidoreductases"/>
    <property type="match status" value="1"/>
</dbReference>
<evidence type="ECO:0000256" key="8">
    <source>
        <dbReference type="ARBA" id="ARBA00022723"/>
    </source>
</evidence>
<accession>A0A6A1PYP5</accession>
<evidence type="ECO:0000256" key="9">
    <source>
        <dbReference type="ARBA" id="ARBA00022737"/>
    </source>
</evidence>
<proteinExistence type="inferred from homology"/>
<comment type="catalytic activity">
    <reaction evidence="15">
        <text>5,6-dihydrouridine(47) in tRNA + NAD(+) = uridine(47) in tRNA + NADH + H(+)</text>
        <dbReference type="Rhea" id="RHEA:53364"/>
        <dbReference type="Rhea" id="RHEA-COMP:13539"/>
        <dbReference type="Rhea" id="RHEA-COMP:13540"/>
        <dbReference type="ChEBI" id="CHEBI:15378"/>
        <dbReference type="ChEBI" id="CHEBI:57540"/>
        <dbReference type="ChEBI" id="CHEBI:57945"/>
        <dbReference type="ChEBI" id="CHEBI:65315"/>
        <dbReference type="ChEBI" id="CHEBI:74443"/>
        <dbReference type="EC" id="1.3.1.89"/>
    </reaction>
    <physiologicalReaction direction="right-to-left" evidence="15">
        <dbReference type="Rhea" id="RHEA:53366"/>
    </physiologicalReaction>
</comment>
<evidence type="ECO:0000256" key="17">
    <source>
        <dbReference type="ARBA" id="ARBA00049447"/>
    </source>
</evidence>
<keyword evidence="12" id="KW-0521">NADP</keyword>
<evidence type="ECO:0000313" key="22">
    <source>
        <dbReference type="EMBL" id="KAB0400790.1"/>
    </source>
</evidence>
<evidence type="ECO:0000256" key="5">
    <source>
        <dbReference type="ARBA" id="ARBA00022643"/>
    </source>
</evidence>
<dbReference type="OrthoDB" id="259935at2759"/>
<keyword evidence="23" id="KW-1185">Reference proteome</keyword>
<keyword evidence="10 19" id="KW-0863">Zinc-finger</keyword>
<gene>
    <name evidence="22" type="ORF">E2I00_004813</name>
</gene>
<keyword evidence="8 19" id="KW-0479">Metal-binding</keyword>
<evidence type="ECO:0000256" key="12">
    <source>
        <dbReference type="ARBA" id="ARBA00022857"/>
    </source>
</evidence>
<dbReference type="PANTHER" id="PTHR37871:SF1">
    <property type="entry name" value="PROLINE-RICH PROTEIN 22"/>
    <property type="match status" value="1"/>
</dbReference>
<evidence type="ECO:0000256" key="7">
    <source>
        <dbReference type="ARBA" id="ARBA00022694"/>
    </source>
</evidence>
<dbReference type="GO" id="GO:0006397">
    <property type="term" value="P:mRNA processing"/>
    <property type="evidence" value="ECO:0007669"/>
    <property type="project" value="UniProtKB-KW"/>
</dbReference>
<evidence type="ECO:0000256" key="4">
    <source>
        <dbReference type="ARBA" id="ARBA00022630"/>
    </source>
</evidence>
<reference evidence="22 23" key="1">
    <citation type="journal article" date="2019" name="PLoS ONE">
        <title>Genomic analyses reveal an absence of contemporary introgressive admixture between fin whales and blue whales, despite known hybrids.</title>
        <authorList>
            <person name="Westbury M.V."/>
            <person name="Petersen B."/>
            <person name="Lorenzen E.D."/>
        </authorList>
    </citation>
    <scope>NUCLEOTIDE SEQUENCE [LARGE SCALE GENOMIC DNA]</scope>
    <source>
        <strain evidence="22">FinWhale-01</strain>
    </source>
</reference>
<feature type="compositionally biased region" description="Basic residues" evidence="20">
    <location>
        <begin position="68"/>
        <end position="81"/>
    </location>
</feature>
<evidence type="ECO:0000313" key="23">
    <source>
        <dbReference type="Proteomes" id="UP000437017"/>
    </source>
</evidence>
<dbReference type="PANTHER" id="PTHR37871">
    <property type="entry name" value="PROLINE-RICH PROTEIN 22"/>
    <property type="match status" value="1"/>
</dbReference>
<organism evidence="22 23">
    <name type="scientific">Balaenoptera physalus</name>
    <name type="common">Fin whale</name>
    <name type="synonym">Balaena physalus</name>
    <dbReference type="NCBI Taxonomy" id="9770"/>
    <lineage>
        <taxon>Eukaryota</taxon>
        <taxon>Metazoa</taxon>
        <taxon>Chordata</taxon>
        <taxon>Craniata</taxon>
        <taxon>Vertebrata</taxon>
        <taxon>Euteleostomi</taxon>
        <taxon>Mammalia</taxon>
        <taxon>Eutheria</taxon>
        <taxon>Laurasiatheria</taxon>
        <taxon>Artiodactyla</taxon>
        <taxon>Whippomorpha</taxon>
        <taxon>Cetacea</taxon>
        <taxon>Mysticeti</taxon>
        <taxon>Balaenopteridae</taxon>
        <taxon>Balaenoptera</taxon>
    </lineage>
</organism>
<evidence type="ECO:0000256" key="14">
    <source>
        <dbReference type="ARBA" id="ARBA00023027"/>
    </source>
</evidence>
<sequence>YLTTKEHFHEFLEAKGQEKPSQETEAGDPAGNDLAEPEAKRIRLEDGQTEDRQTEEAVEPREQPQAQKRARGQNKCRPHVKPTHYDKNRLCPSLVQCFYGDRCRFLHDVGRYLETKPADLGPHCVLFETFGRCPYGVTCRFAGAHLGPEGQNLVKEGLVQAPPVRNGLDKVLQQQLRKRKIHFKRAEQALRQLSKGQLPGPTPEATVPEVMEAEGAPGQDNCDAQQAPQGPGTVAPPSGPLRTCGPLTDEDVVRLQPCEKKRLDISGKLYLAPLTTGGGCALMNRSAKFQQIVRGMNQLRDWGAALVTVGNGDILSYEDANRAMQTGVAGIMIARWDRGGGAGCLGEAWPNPLPGAPVRSEMLLGPVPPNFVFLPKHKANAYK</sequence>
<dbReference type="Proteomes" id="UP000437017">
    <property type="component" value="Unassembled WGS sequence"/>
</dbReference>
<evidence type="ECO:0000256" key="10">
    <source>
        <dbReference type="ARBA" id="ARBA00022771"/>
    </source>
</evidence>
<feature type="region of interest" description="Disordered" evidence="20">
    <location>
        <begin position="214"/>
        <end position="246"/>
    </location>
</feature>
<feature type="domain" description="C3H1-type" evidence="21">
    <location>
        <begin position="85"/>
        <end position="110"/>
    </location>
</feature>
<evidence type="ECO:0000256" key="16">
    <source>
        <dbReference type="ARBA" id="ARBA00048342"/>
    </source>
</evidence>
<comment type="cofactor">
    <cofactor evidence="1">
        <name>FMN</name>
        <dbReference type="ChEBI" id="CHEBI:58210"/>
    </cofactor>
</comment>
<feature type="domain" description="C3H1-type" evidence="21">
    <location>
        <begin position="123"/>
        <end position="148"/>
    </location>
</feature>
<keyword evidence="14" id="KW-0520">NAD</keyword>
<keyword evidence="11 19" id="KW-0862">Zinc</keyword>
<dbReference type="EC" id="1.3.1.89" evidence="3"/>
<name>A0A6A1PYP5_BALPH</name>
<evidence type="ECO:0000256" key="6">
    <source>
        <dbReference type="ARBA" id="ARBA00022664"/>
    </source>
</evidence>
<evidence type="ECO:0000256" key="18">
    <source>
        <dbReference type="ARBA" id="ARBA00049513"/>
    </source>
</evidence>
<keyword evidence="9" id="KW-0677">Repeat</keyword>
<comment type="catalytic activity">
    <reaction evidence="18">
        <text>5,6-dihydrouridine(47) in tRNA + NADP(+) = uridine(47) in tRNA + NADPH + H(+)</text>
        <dbReference type="Rhea" id="RHEA:53360"/>
        <dbReference type="Rhea" id="RHEA-COMP:13539"/>
        <dbReference type="Rhea" id="RHEA-COMP:13540"/>
        <dbReference type="ChEBI" id="CHEBI:15378"/>
        <dbReference type="ChEBI" id="CHEBI:57783"/>
        <dbReference type="ChEBI" id="CHEBI:58349"/>
        <dbReference type="ChEBI" id="CHEBI:65315"/>
        <dbReference type="ChEBI" id="CHEBI:74443"/>
        <dbReference type="EC" id="1.3.1.89"/>
    </reaction>
    <physiologicalReaction direction="right-to-left" evidence="18">
        <dbReference type="Rhea" id="RHEA:53362"/>
    </physiologicalReaction>
</comment>
<evidence type="ECO:0000256" key="1">
    <source>
        <dbReference type="ARBA" id="ARBA00001917"/>
    </source>
</evidence>
<dbReference type="EMBL" id="SGJD01001307">
    <property type="protein sequence ID" value="KAB0400790.1"/>
    <property type="molecule type" value="Genomic_DNA"/>
</dbReference>
<keyword evidence="5" id="KW-0288">FMN</keyword>
<dbReference type="Gene3D" id="4.10.1000.10">
    <property type="entry name" value="Zinc finger, CCCH-type"/>
    <property type="match status" value="1"/>
</dbReference>
<keyword evidence="6" id="KW-0507">mRNA processing</keyword>
<dbReference type="GO" id="GO:0008270">
    <property type="term" value="F:zinc ion binding"/>
    <property type="evidence" value="ECO:0007669"/>
    <property type="project" value="UniProtKB-KW"/>
</dbReference>
<keyword evidence="4" id="KW-0285">Flavoprotein</keyword>
<evidence type="ECO:0000256" key="11">
    <source>
        <dbReference type="ARBA" id="ARBA00022833"/>
    </source>
</evidence>
<comment type="caution">
    <text evidence="22">The sequence shown here is derived from an EMBL/GenBank/DDBJ whole genome shotgun (WGS) entry which is preliminary data.</text>
</comment>
<feature type="non-terminal residue" evidence="22">
    <location>
        <position position="1"/>
    </location>
</feature>
<dbReference type="PROSITE" id="PS50103">
    <property type="entry name" value="ZF_C3H1"/>
    <property type="match status" value="2"/>
</dbReference>
<comment type="similarity">
    <text evidence="2">Belongs to the Dus family. Dus3 subfamily.</text>
</comment>
<evidence type="ECO:0000256" key="2">
    <source>
        <dbReference type="ARBA" id="ARBA00005451"/>
    </source>
</evidence>
<dbReference type="GO" id="GO:0102265">
    <property type="term" value="F:tRNA-dihydrouridine47 synthase activity"/>
    <property type="evidence" value="ECO:0007669"/>
    <property type="project" value="UniProtKB-EC"/>
</dbReference>
<dbReference type="Pfam" id="PF25585">
    <property type="entry name" value="zf-CCCH_DUS3L"/>
    <property type="match status" value="2"/>
</dbReference>
<evidence type="ECO:0000256" key="20">
    <source>
        <dbReference type="SAM" id="MobiDB-lite"/>
    </source>
</evidence>
<evidence type="ECO:0000256" key="3">
    <source>
        <dbReference type="ARBA" id="ARBA00012376"/>
    </source>
</evidence>
<dbReference type="InterPro" id="IPR031535">
    <property type="entry name" value="PRR22"/>
</dbReference>
<evidence type="ECO:0000259" key="21">
    <source>
        <dbReference type="PROSITE" id="PS50103"/>
    </source>
</evidence>
<dbReference type="AlphaFoldDB" id="A0A6A1PYP5"/>
<comment type="catalytic activity">
    <reaction evidence="16">
        <text>a 5,6-dihydrouridine in mRNA + NAD(+) = a uridine in mRNA + NADH + H(+)</text>
        <dbReference type="Rhea" id="RHEA:69851"/>
        <dbReference type="Rhea" id="RHEA-COMP:14658"/>
        <dbReference type="Rhea" id="RHEA-COMP:17789"/>
        <dbReference type="ChEBI" id="CHEBI:15378"/>
        <dbReference type="ChEBI" id="CHEBI:57540"/>
        <dbReference type="ChEBI" id="CHEBI:57945"/>
        <dbReference type="ChEBI" id="CHEBI:65315"/>
        <dbReference type="ChEBI" id="CHEBI:74443"/>
    </reaction>
    <physiologicalReaction direction="right-to-left" evidence="16">
        <dbReference type="Rhea" id="RHEA:69853"/>
    </physiologicalReaction>
</comment>
<feature type="zinc finger region" description="C3H1-type" evidence="19">
    <location>
        <begin position="123"/>
        <end position="148"/>
    </location>
</feature>
<keyword evidence="7" id="KW-0819">tRNA processing</keyword>
<feature type="compositionally biased region" description="Basic and acidic residues" evidence="20">
    <location>
        <begin position="1"/>
        <end position="22"/>
    </location>
</feature>
<protein>
    <recommendedName>
        <fullName evidence="3">tRNA-dihydrouridine(47) synthase [NAD(P)(+)]</fullName>
        <ecNumber evidence="3">1.3.1.89</ecNumber>
    </recommendedName>
</protein>
<comment type="catalytic activity">
    <reaction evidence="17">
        <text>a 5,6-dihydrouridine in mRNA + NADP(+) = a uridine in mRNA + NADPH + H(+)</text>
        <dbReference type="Rhea" id="RHEA:69855"/>
        <dbReference type="Rhea" id="RHEA-COMP:14658"/>
        <dbReference type="Rhea" id="RHEA-COMP:17789"/>
        <dbReference type="ChEBI" id="CHEBI:15378"/>
        <dbReference type="ChEBI" id="CHEBI:57783"/>
        <dbReference type="ChEBI" id="CHEBI:58349"/>
        <dbReference type="ChEBI" id="CHEBI:65315"/>
        <dbReference type="ChEBI" id="CHEBI:74443"/>
    </reaction>
    <physiologicalReaction direction="right-to-left" evidence="17">
        <dbReference type="Rhea" id="RHEA:69857"/>
    </physiologicalReaction>
</comment>
<keyword evidence="13" id="KW-0560">Oxidoreductase</keyword>
<feature type="zinc finger region" description="C3H1-type" evidence="19">
    <location>
        <begin position="85"/>
        <end position="110"/>
    </location>
</feature>